<keyword evidence="5" id="KW-0119">Carbohydrate metabolism</keyword>
<dbReference type="NCBIfam" id="NF006600">
    <property type="entry name" value="PRK09140.1"/>
    <property type="match status" value="1"/>
</dbReference>
<protein>
    <submittedName>
        <fullName evidence="6">2-dehydro-3-deoxy-6-phosphogalactonate aldolase</fullName>
    </submittedName>
</protein>
<dbReference type="EMBL" id="JAAMRF010000011">
    <property type="protein sequence ID" value="MBA1275547.1"/>
    <property type="molecule type" value="Genomic_DNA"/>
</dbReference>
<dbReference type="Pfam" id="PF01081">
    <property type="entry name" value="Aldolase"/>
    <property type="match status" value="1"/>
</dbReference>
<dbReference type="SUPFAM" id="SSF51569">
    <property type="entry name" value="Aldolase"/>
    <property type="match status" value="1"/>
</dbReference>
<evidence type="ECO:0000256" key="5">
    <source>
        <dbReference type="ARBA" id="ARBA00023277"/>
    </source>
</evidence>
<evidence type="ECO:0000313" key="7">
    <source>
        <dbReference type="Proteomes" id="UP000786387"/>
    </source>
</evidence>
<keyword evidence="7" id="KW-1185">Reference proteome</keyword>
<accession>A0ABR5Z5Q2</accession>
<evidence type="ECO:0000313" key="6">
    <source>
        <dbReference type="EMBL" id="MBA1275547.1"/>
    </source>
</evidence>
<comment type="pathway">
    <text evidence="1">Carbohydrate acid metabolism.</text>
</comment>
<comment type="caution">
    <text evidence="6">The sequence shown here is derived from an EMBL/GenBank/DDBJ whole genome shotgun (WGS) entry which is preliminary data.</text>
</comment>
<proteinExistence type="inferred from homology"/>
<dbReference type="Proteomes" id="UP000786387">
    <property type="component" value="Unassembled WGS sequence"/>
</dbReference>
<dbReference type="PANTHER" id="PTHR30246:SF1">
    <property type="entry name" value="2-DEHYDRO-3-DEOXY-6-PHOSPHOGALACTONATE ALDOLASE-RELATED"/>
    <property type="match status" value="1"/>
</dbReference>
<evidence type="ECO:0000256" key="2">
    <source>
        <dbReference type="ARBA" id="ARBA00006906"/>
    </source>
</evidence>
<dbReference type="InterPro" id="IPR013785">
    <property type="entry name" value="Aldolase_TIM"/>
</dbReference>
<comment type="subunit">
    <text evidence="3">Homotrimer.</text>
</comment>
<evidence type="ECO:0000256" key="3">
    <source>
        <dbReference type="ARBA" id="ARBA00011233"/>
    </source>
</evidence>
<dbReference type="CDD" id="cd00452">
    <property type="entry name" value="KDPG_aldolase"/>
    <property type="match status" value="1"/>
</dbReference>
<dbReference type="RefSeq" id="WP_181072655.1">
    <property type="nucleotide sequence ID" value="NZ_JAAMRF010000011.1"/>
</dbReference>
<name>A0ABR5Z5Q2_9GAMM</name>
<dbReference type="PANTHER" id="PTHR30246">
    <property type="entry name" value="2-KETO-3-DEOXY-6-PHOSPHOGLUCONATE ALDOLASE"/>
    <property type="match status" value="1"/>
</dbReference>
<evidence type="ECO:0000256" key="4">
    <source>
        <dbReference type="ARBA" id="ARBA00023239"/>
    </source>
</evidence>
<reference evidence="6 7" key="1">
    <citation type="submission" date="2020-02" db="EMBL/GenBank/DDBJ databases">
        <title>Synteny-based analysis reveals conserved mechanism for high triclosan tolerance in Pseudomonas, as well as instances of horizontal transfer.</title>
        <authorList>
            <person name="Mcfarland A.G."/>
            <person name="Bertucci H.K."/>
            <person name="Litmann E."/>
            <person name="Shen J."/>
            <person name="Huttenhower C."/>
            <person name="Hartmann E.M."/>
        </authorList>
    </citation>
    <scope>NUCLEOTIDE SEQUENCE [LARGE SCALE GENOMIC DNA]</scope>
    <source>
        <strain evidence="6 7">115A1</strain>
    </source>
</reference>
<comment type="similarity">
    <text evidence="2">Belongs to the KHG/KDPG aldolase family.</text>
</comment>
<keyword evidence="4" id="KW-0456">Lyase</keyword>
<evidence type="ECO:0000256" key="1">
    <source>
        <dbReference type="ARBA" id="ARBA00004761"/>
    </source>
</evidence>
<dbReference type="Gene3D" id="3.20.20.70">
    <property type="entry name" value="Aldolase class I"/>
    <property type="match status" value="1"/>
</dbReference>
<dbReference type="InterPro" id="IPR000887">
    <property type="entry name" value="Aldlse_KDPG_KHG"/>
</dbReference>
<gene>
    <name evidence="6" type="ORF">G7026_19570</name>
</gene>
<sequence>MFDTALARNGLIAILRGIAPDEAEAIGQALYAAGIRIVEVPLNSPQPLRSIETLRRTLPEDCLVGAGTVLHAQQVQHLKDAGGQLVVMPHCDATVIQAAVAAGLSCAPGVATPSEAFAALAAGADALKIFPAEQIGPGALKAWLTVLPEDTALLPVGGITPERMAPYLAAGAVGFGLGGALYRPGMSSAEVGRLAQTFIQARHMTAG</sequence>
<organism evidence="6 7">
    <name type="scientific">Stutzerimonas azotifigens</name>
    <dbReference type="NCBI Taxonomy" id="291995"/>
    <lineage>
        <taxon>Bacteria</taxon>
        <taxon>Pseudomonadati</taxon>
        <taxon>Pseudomonadota</taxon>
        <taxon>Gammaproteobacteria</taxon>
        <taxon>Pseudomonadales</taxon>
        <taxon>Pseudomonadaceae</taxon>
        <taxon>Stutzerimonas</taxon>
    </lineage>
</organism>